<dbReference type="Proteomes" id="UP001595528">
    <property type="component" value="Unassembled WGS sequence"/>
</dbReference>
<keyword evidence="2" id="KW-1185">Reference proteome</keyword>
<organism evidence="1 2">
    <name type="scientific">Marinibaculum pumilum</name>
    <dbReference type="NCBI Taxonomy" id="1766165"/>
    <lineage>
        <taxon>Bacteria</taxon>
        <taxon>Pseudomonadati</taxon>
        <taxon>Pseudomonadota</taxon>
        <taxon>Alphaproteobacteria</taxon>
        <taxon>Rhodospirillales</taxon>
        <taxon>Rhodospirillaceae</taxon>
        <taxon>Marinibaculum</taxon>
    </lineage>
</organism>
<sequence length="207" mass="22154">MLRVTLATIAAVVLGFALFLGGSVLLREEQAAIQTAASCPLTIRHPQEPGAASRQVQWRAFISDPEGEGPRIAFEAGTYEVSGQRLPACLLRVEKLPEAPFRQVDWRLGHSVALPAGTAGGTVEFSAQLAAVPKMTFGGASLYAFDNVTVVDSPVKTLDPEPVRHAVTLRTAASTNAVELWLRLTIHAPISPEGTVYLIAPTLTFRQ</sequence>
<evidence type="ECO:0000313" key="2">
    <source>
        <dbReference type="Proteomes" id="UP001595528"/>
    </source>
</evidence>
<protein>
    <submittedName>
        <fullName evidence="1">Uncharacterized protein</fullName>
    </submittedName>
</protein>
<proteinExistence type="predicted"/>
<dbReference type="EMBL" id="JBHRTR010000046">
    <property type="protein sequence ID" value="MFC3230489.1"/>
    <property type="molecule type" value="Genomic_DNA"/>
</dbReference>
<evidence type="ECO:0000313" key="1">
    <source>
        <dbReference type="EMBL" id="MFC3230489.1"/>
    </source>
</evidence>
<comment type="caution">
    <text evidence="1">The sequence shown here is derived from an EMBL/GenBank/DDBJ whole genome shotgun (WGS) entry which is preliminary data.</text>
</comment>
<reference evidence="2" key="1">
    <citation type="journal article" date="2019" name="Int. J. Syst. Evol. Microbiol.">
        <title>The Global Catalogue of Microorganisms (GCM) 10K type strain sequencing project: providing services to taxonomists for standard genome sequencing and annotation.</title>
        <authorList>
            <consortium name="The Broad Institute Genomics Platform"/>
            <consortium name="The Broad Institute Genome Sequencing Center for Infectious Disease"/>
            <person name="Wu L."/>
            <person name="Ma J."/>
        </authorList>
    </citation>
    <scope>NUCLEOTIDE SEQUENCE [LARGE SCALE GENOMIC DNA]</scope>
    <source>
        <strain evidence="2">KCTC 42964</strain>
    </source>
</reference>
<accession>A0ABV7L7A5</accession>
<name>A0ABV7L7A5_9PROT</name>
<gene>
    <name evidence="1" type="ORF">ACFOGJ_24790</name>
</gene>
<dbReference type="RefSeq" id="WP_379905705.1">
    <property type="nucleotide sequence ID" value="NZ_JBHRTR010000046.1"/>
</dbReference>